<feature type="region of interest" description="Disordered" evidence="1">
    <location>
        <begin position="147"/>
        <end position="169"/>
    </location>
</feature>
<dbReference type="GeneID" id="19942264"/>
<gene>
    <name evidence="2" type="ORF">SDRG_01537</name>
</gene>
<feature type="compositionally biased region" description="Polar residues" evidence="1">
    <location>
        <begin position="157"/>
        <end position="169"/>
    </location>
</feature>
<evidence type="ECO:0000256" key="1">
    <source>
        <dbReference type="SAM" id="MobiDB-lite"/>
    </source>
</evidence>
<dbReference type="eggNOG" id="ENOG502S628">
    <property type="taxonomic scope" value="Eukaryota"/>
</dbReference>
<dbReference type="InParanoid" id="T0R3P2"/>
<dbReference type="AlphaFoldDB" id="T0R3P2"/>
<name>T0R3P2_SAPDV</name>
<organism evidence="2 3">
    <name type="scientific">Saprolegnia diclina (strain VS20)</name>
    <dbReference type="NCBI Taxonomy" id="1156394"/>
    <lineage>
        <taxon>Eukaryota</taxon>
        <taxon>Sar</taxon>
        <taxon>Stramenopiles</taxon>
        <taxon>Oomycota</taxon>
        <taxon>Saprolegniomycetes</taxon>
        <taxon>Saprolegniales</taxon>
        <taxon>Saprolegniaceae</taxon>
        <taxon>Saprolegnia</taxon>
    </lineage>
</organism>
<evidence type="ECO:0000313" key="3">
    <source>
        <dbReference type="Proteomes" id="UP000030762"/>
    </source>
</evidence>
<dbReference type="OMA" id="CINDMPR"/>
<reference evidence="2 3" key="1">
    <citation type="submission" date="2012-04" db="EMBL/GenBank/DDBJ databases">
        <title>The Genome Sequence of Saprolegnia declina VS20.</title>
        <authorList>
            <consortium name="The Broad Institute Genome Sequencing Platform"/>
            <person name="Russ C."/>
            <person name="Nusbaum C."/>
            <person name="Tyler B."/>
            <person name="van West P."/>
            <person name="Dieguez-Uribeondo J."/>
            <person name="de Bruijn I."/>
            <person name="Tripathy S."/>
            <person name="Jiang R."/>
            <person name="Young S.K."/>
            <person name="Zeng Q."/>
            <person name="Gargeya S."/>
            <person name="Fitzgerald M."/>
            <person name="Haas B."/>
            <person name="Abouelleil A."/>
            <person name="Alvarado L."/>
            <person name="Arachchi H.M."/>
            <person name="Berlin A."/>
            <person name="Chapman S.B."/>
            <person name="Goldberg J."/>
            <person name="Griggs A."/>
            <person name="Gujja S."/>
            <person name="Hansen M."/>
            <person name="Howarth C."/>
            <person name="Imamovic A."/>
            <person name="Larimer J."/>
            <person name="McCowen C."/>
            <person name="Montmayeur A."/>
            <person name="Murphy C."/>
            <person name="Neiman D."/>
            <person name="Pearson M."/>
            <person name="Priest M."/>
            <person name="Roberts A."/>
            <person name="Saif S."/>
            <person name="Shea T."/>
            <person name="Sisk P."/>
            <person name="Sykes S."/>
            <person name="Wortman J."/>
            <person name="Nusbaum C."/>
            <person name="Birren B."/>
        </authorList>
    </citation>
    <scope>NUCLEOTIDE SEQUENCE [LARGE SCALE GENOMIC DNA]</scope>
    <source>
        <strain evidence="2 3">VS20</strain>
    </source>
</reference>
<keyword evidence="3" id="KW-1185">Reference proteome</keyword>
<accession>T0R3P2</accession>
<proteinExistence type="predicted"/>
<dbReference type="RefSeq" id="XP_008605290.1">
    <property type="nucleotide sequence ID" value="XM_008607068.1"/>
</dbReference>
<dbReference type="VEuPathDB" id="FungiDB:SDRG_01537"/>
<sequence length="169" mass="18792">MQVLPCVDCPRADLADDSMACMLLAVERLLSARPPKRVAFTTATTYVFDVAYGGSSLPKESGPPIGLAPTHFAATTSCINDMPRTSAGRVRKFDHLERIALLKDAEYDVREIAAFCLEAIDVRKSRMETTEELTALRRKRKLQASHERAKRRCLSDPTLTPETTLHMQA</sequence>
<dbReference type="EMBL" id="JH767134">
    <property type="protein sequence ID" value="EQC41576.1"/>
    <property type="molecule type" value="Genomic_DNA"/>
</dbReference>
<dbReference type="Proteomes" id="UP000030762">
    <property type="component" value="Unassembled WGS sequence"/>
</dbReference>
<dbReference type="OrthoDB" id="61558at2759"/>
<evidence type="ECO:0000313" key="2">
    <source>
        <dbReference type="EMBL" id="EQC41576.1"/>
    </source>
</evidence>
<protein>
    <submittedName>
        <fullName evidence="2">Uncharacterized protein</fullName>
    </submittedName>
</protein>